<dbReference type="Proteomes" id="UP000660611">
    <property type="component" value="Unassembled WGS sequence"/>
</dbReference>
<organism evidence="4 5">
    <name type="scientific">Dactylosporangium siamense</name>
    <dbReference type="NCBI Taxonomy" id="685454"/>
    <lineage>
        <taxon>Bacteria</taxon>
        <taxon>Bacillati</taxon>
        <taxon>Actinomycetota</taxon>
        <taxon>Actinomycetes</taxon>
        <taxon>Micromonosporales</taxon>
        <taxon>Micromonosporaceae</taxon>
        <taxon>Dactylosporangium</taxon>
    </lineage>
</organism>
<dbReference type="InterPro" id="IPR050214">
    <property type="entry name" value="Cys_Synth/Cystath_Beta-Synth"/>
</dbReference>
<dbReference type="EMBL" id="BONQ01000112">
    <property type="protein sequence ID" value="GIG49183.1"/>
    <property type="molecule type" value="Genomic_DNA"/>
</dbReference>
<evidence type="ECO:0000256" key="1">
    <source>
        <dbReference type="ARBA" id="ARBA00001933"/>
    </source>
</evidence>
<reference evidence="4" key="1">
    <citation type="submission" date="2021-01" db="EMBL/GenBank/DDBJ databases">
        <title>Whole genome shotgun sequence of Dactylosporangium siamense NBRC 106093.</title>
        <authorList>
            <person name="Komaki H."/>
            <person name="Tamura T."/>
        </authorList>
    </citation>
    <scope>NUCLEOTIDE SEQUENCE</scope>
    <source>
        <strain evidence="4">NBRC 106093</strain>
    </source>
</reference>
<proteinExistence type="predicted"/>
<dbReference type="GO" id="GO:1901605">
    <property type="term" value="P:alpha-amino acid metabolic process"/>
    <property type="evidence" value="ECO:0007669"/>
    <property type="project" value="UniProtKB-ARBA"/>
</dbReference>
<keyword evidence="2" id="KW-0663">Pyridoxal phosphate</keyword>
<dbReference type="AlphaFoldDB" id="A0A919UG08"/>
<dbReference type="InterPro" id="IPR001926">
    <property type="entry name" value="TrpB-like_PALP"/>
</dbReference>
<dbReference type="InterPro" id="IPR036052">
    <property type="entry name" value="TrpB-like_PALP_sf"/>
</dbReference>
<feature type="domain" description="Tryptophan synthase beta chain-like PALP" evidence="3">
    <location>
        <begin position="50"/>
        <end position="340"/>
    </location>
</feature>
<evidence type="ECO:0000313" key="4">
    <source>
        <dbReference type="EMBL" id="GIG49183.1"/>
    </source>
</evidence>
<comment type="cofactor">
    <cofactor evidence="1">
        <name>pyridoxal 5'-phosphate</name>
        <dbReference type="ChEBI" id="CHEBI:597326"/>
    </cofactor>
</comment>
<dbReference type="Pfam" id="PF00291">
    <property type="entry name" value="PALP"/>
    <property type="match status" value="1"/>
</dbReference>
<accession>A0A919UG08</accession>
<dbReference type="SUPFAM" id="SSF53686">
    <property type="entry name" value="Tryptophan synthase beta subunit-like PLP-dependent enzymes"/>
    <property type="match status" value="1"/>
</dbReference>
<gene>
    <name evidence="4" type="primary">cysK</name>
    <name evidence="4" type="ORF">Dsi01nite_072240</name>
</gene>
<keyword evidence="5" id="KW-1185">Reference proteome</keyword>
<dbReference type="PANTHER" id="PTHR10314">
    <property type="entry name" value="CYSTATHIONINE BETA-SYNTHASE"/>
    <property type="match status" value="1"/>
</dbReference>
<evidence type="ECO:0000259" key="3">
    <source>
        <dbReference type="Pfam" id="PF00291"/>
    </source>
</evidence>
<protein>
    <submittedName>
        <fullName evidence="4">Cysteine synthase</fullName>
    </submittedName>
</protein>
<dbReference type="Gene3D" id="3.40.50.1100">
    <property type="match status" value="2"/>
</dbReference>
<evidence type="ECO:0000313" key="5">
    <source>
        <dbReference type="Proteomes" id="UP000660611"/>
    </source>
</evidence>
<evidence type="ECO:0000256" key="2">
    <source>
        <dbReference type="ARBA" id="ARBA00022898"/>
    </source>
</evidence>
<sequence>MLAGTAWSAGSGCDPWQTAMMHDDLPAAARERRWAVDALAALRAPVAGPPLRHYPLPPEWGISLLLQDHSHGPTGSVKDGTVRRSFEHAIASGWIGAGTTLIDATAGNGAVAAARLAGLLGLPFVAVVPGRTAPAKRARISAYGGRCHPFDPPLGIYEEARRLAQEPGTHLLDHFAWAARSEDWRDPSGLAATLVRQVTAATGTPPDWVVTGAGTGATSAAIGRHARFHGLPTRLAVVDPEHSAYFPGWVTGDPGYATGMPSRIEGIGRPRTEPGFLPAVIDLVIPVADGASVAAMRHLADEHGWRAGPSTGANLWGAMHLVSRMRARGEHGTVATLICDGDEPYRDTYYNDEWLHAKGIEVTRWP</sequence>
<name>A0A919UG08_9ACTN</name>
<comment type="caution">
    <text evidence="4">The sequence shown here is derived from an EMBL/GenBank/DDBJ whole genome shotgun (WGS) entry which is preliminary data.</text>
</comment>